<dbReference type="EMBL" id="ABJB010472975">
    <property type="status" value="NOT_ANNOTATED_CDS"/>
    <property type="molecule type" value="Genomic_DNA"/>
</dbReference>
<protein>
    <submittedName>
        <fullName evidence="3 4">Uncharacterized protein</fullName>
    </submittedName>
</protein>
<feature type="signal peptide" evidence="2">
    <location>
        <begin position="1"/>
        <end position="22"/>
    </location>
</feature>
<name>B7QDV5_IXOSC</name>
<dbReference type="EnsemblMetazoa" id="ISCW012238-RA">
    <property type="protein sequence ID" value="ISCW012238-PA"/>
    <property type="gene ID" value="ISCW012238"/>
</dbReference>
<dbReference type="AlphaFoldDB" id="B7QDV5"/>
<evidence type="ECO:0000313" key="5">
    <source>
        <dbReference type="Proteomes" id="UP000001555"/>
    </source>
</evidence>
<feature type="compositionally biased region" description="Basic and acidic residues" evidence="1">
    <location>
        <begin position="131"/>
        <end position="142"/>
    </location>
</feature>
<keyword evidence="2" id="KW-0732">Signal</keyword>
<accession>B7QDV5</accession>
<dbReference type="InParanoid" id="B7QDV5"/>
<dbReference type="HOGENOM" id="CLU_1688694_0_0_1"/>
<feature type="region of interest" description="Disordered" evidence="1">
    <location>
        <begin position="131"/>
        <end position="156"/>
    </location>
</feature>
<sequence length="156" mass="17613">MSDTFVHAMFVLELELLEITLSDVDQNTVMAVICNHQKDLLEFRYNNGSLDYEATEHVAKLIDAKLEDITTKSLKYFALSSMLADNLPVDKVFGGLAENTSLVEFEWTECVIRHFELNALVKLLEKNKTDRSQGAHAADRGGRISTAPRSHWQELA</sequence>
<gene>
    <name evidence="3" type="ORF">IscW_ISCW012238</name>
</gene>
<evidence type="ECO:0000256" key="2">
    <source>
        <dbReference type="SAM" id="SignalP"/>
    </source>
</evidence>
<proteinExistence type="predicted"/>
<evidence type="ECO:0000313" key="3">
    <source>
        <dbReference type="EMBL" id="EEC17027.1"/>
    </source>
</evidence>
<dbReference type="EMBL" id="DS915818">
    <property type="protein sequence ID" value="EEC17027.1"/>
    <property type="molecule type" value="Genomic_DNA"/>
</dbReference>
<evidence type="ECO:0000256" key="1">
    <source>
        <dbReference type="SAM" id="MobiDB-lite"/>
    </source>
</evidence>
<dbReference type="VEuPathDB" id="VectorBase:ISCW012238"/>
<organism>
    <name type="scientific">Ixodes scapularis</name>
    <name type="common">Black-legged tick</name>
    <name type="synonym">Deer tick</name>
    <dbReference type="NCBI Taxonomy" id="6945"/>
    <lineage>
        <taxon>Eukaryota</taxon>
        <taxon>Metazoa</taxon>
        <taxon>Ecdysozoa</taxon>
        <taxon>Arthropoda</taxon>
        <taxon>Chelicerata</taxon>
        <taxon>Arachnida</taxon>
        <taxon>Acari</taxon>
        <taxon>Parasitiformes</taxon>
        <taxon>Ixodida</taxon>
        <taxon>Ixodoidea</taxon>
        <taxon>Ixodidae</taxon>
        <taxon>Ixodinae</taxon>
        <taxon>Ixodes</taxon>
    </lineage>
</organism>
<evidence type="ECO:0000313" key="4">
    <source>
        <dbReference type="EnsemblMetazoa" id="ISCW012238-PA"/>
    </source>
</evidence>
<dbReference type="Proteomes" id="UP000001555">
    <property type="component" value="Unassembled WGS sequence"/>
</dbReference>
<reference evidence="4" key="2">
    <citation type="submission" date="2020-05" db="UniProtKB">
        <authorList>
            <consortium name="EnsemblMetazoa"/>
        </authorList>
    </citation>
    <scope>IDENTIFICATION</scope>
    <source>
        <strain evidence="4">wikel</strain>
    </source>
</reference>
<feature type="chain" id="PRO_5014568299" evidence="2">
    <location>
        <begin position="23"/>
        <end position="156"/>
    </location>
</feature>
<keyword evidence="5" id="KW-1185">Reference proteome</keyword>
<reference evidence="3 5" key="1">
    <citation type="submission" date="2008-03" db="EMBL/GenBank/DDBJ databases">
        <title>Annotation of Ixodes scapularis.</title>
        <authorList>
            <consortium name="Ixodes scapularis Genome Project Consortium"/>
            <person name="Caler E."/>
            <person name="Hannick L.I."/>
            <person name="Bidwell S."/>
            <person name="Joardar V."/>
            <person name="Thiagarajan M."/>
            <person name="Amedeo P."/>
            <person name="Galinsky K.J."/>
            <person name="Schobel S."/>
            <person name="Inman J."/>
            <person name="Hostetler J."/>
            <person name="Miller J."/>
            <person name="Hammond M."/>
            <person name="Megy K."/>
            <person name="Lawson D."/>
            <person name="Kodira C."/>
            <person name="Sutton G."/>
            <person name="Meyer J."/>
            <person name="Hill C.A."/>
            <person name="Birren B."/>
            <person name="Nene V."/>
            <person name="Collins F."/>
            <person name="Alarcon-Chaidez F."/>
            <person name="Wikel S."/>
            <person name="Strausberg R."/>
        </authorList>
    </citation>
    <scope>NUCLEOTIDE SEQUENCE [LARGE SCALE GENOMIC DNA]</scope>
    <source>
        <strain evidence="5">Wikel</strain>
        <strain evidence="3">Wikel colony</strain>
    </source>
</reference>
<dbReference type="VEuPathDB" id="VectorBase:ISCI012238"/>
<dbReference type="PaxDb" id="6945-B7QDV5"/>